<protein>
    <submittedName>
        <fullName evidence="2">Uncharacterized protein</fullName>
    </submittedName>
</protein>
<dbReference type="VEuPathDB" id="ToxoDB:EMWEY_00007720"/>
<proteinExistence type="predicted"/>
<reference evidence="2" key="2">
    <citation type="submission" date="2013-10" db="EMBL/GenBank/DDBJ databases">
        <authorList>
            <person name="Aslett M."/>
        </authorList>
    </citation>
    <scope>NUCLEOTIDE SEQUENCE [LARGE SCALE GENOMIC DNA]</scope>
    <source>
        <strain evidence="2">Weybridge</strain>
    </source>
</reference>
<sequence length="302" mass="33907">MGHSLRIWRWFFDVSNPHDPKLRGWLHPACALAFNLSLALLVAGSAFLAAPPTFHGAWMKHQPQAVLYFAEGAAGLVDNLKGVGLQPPFLWLWRTVGNALLPDKLLFDQEQAFALYEPEEGGFSPRAFGTFLAIYLALMLASRLYEKGPVMLYDAAWACNLALALTAVALWLNIPFIVSASSCWVAVDQLLWYVDCISYIIRGRFLVGVAKYIANKDTRRPSSSGKASDLKSGSRTEKGTMDVLNVNVSWRCWADVTHHLPFLGMFDDKPWYMFVLWNQLVWGLGNCILFGMFLTVSNLLRR</sequence>
<keyword evidence="3" id="KW-1185">Reference proteome</keyword>
<name>U6M4E2_EIMMA</name>
<keyword evidence="1" id="KW-0812">Transmembrane</keyword>
<dbReference type="RefSeq" id="XP_013333974.1">
    <property type="nucleotide sequence ID" value="XM_013478520.1"/>
</dbReference>
<feature type="transmembrane region" description="Helical" evidence="1">
    <location>
        <begin position="127"/>
        <end position="145"/>
    </location>
</feature>
<dbReference type="EMBL" id="HG719257">
    <property type="protein sequence ID" value="CDJ57324.1"/>
    <property type="molecule type" value="Genomic_DNA"/>
</dbReference>
<organism evidence="2 3">
    <name type="scientific">Eimeria maxima</name>
    <name type="common">Coccidian parasite</name>
    <dbReference type="NCBI Taxonomy" id="5804"/>
    <lineage>
        <taxon>Eukaryota</taxon>
        <taxon>Sar</taxon>
        <taxon>Alveolata</taxon>
        <taxon>Apicomplexa</taxon>
        <taxon>Conoidasida</taxon>
        <taxon>Coccidia</taxon>
        <taxon>Eucoccidiorida</taxon>
        <taxon>Eimeriorina</taxon>
        <taxon>Eimeriidae</taxon>
        <taxon>Eimeria</taxon>
    </lineage>
</organism>
<feature type="transmembrane region" description="Helical" evidence="1">
    <location>
        <begin position="157"/>
        <end position="178"/>
    </location>
</feature>
<evidence type="ECO:0000313" key="3">
    <source>
        <dbReference type="Proteomes" id="UP000030763"/>
    </source>
</evidence>
<keyword evidence="1" id="KW-1133">Transmembrane helix</keyword>
<evidence type="ECO:0000313" key="2">
    <source>
        <dbReference type="EMBL" id="CDJ57324.1"/>
    </source>
</evidence>
<keyword evidence="1" id="KW-0472">Membrane</keyword>
<accession>U6M4E2</accession>
<evidence type="ECO:0000256" key="1">
    <source>
        <dbReference type="SAM" id="Phobius"/>
    </source>
</evidence>
<reference evidence="2" key="1">
    <citation type="submission" date="2013-10" db="EMBL/GenBank/DDBJ databases">
        <title>Genomic analysis of the causative agents of coccidiosis in chickens.</title>
        <authorList>
            <person name="Reid A.J."/>
            <person name="Blake D."/>
            <person name="Billington K."/>
            <person name="Browne H."/>
            <person name="Dunn M."/>
            <person name="Hung S."/>
            <person name="Kawahara F."/>
            <person name="Miranda-Saavedra D."/>
            <person name="Mourier T."/>
            <person name="Nagra H."/>
            <person name="Otto T.D."/>
            <person name="Rawlings N."/>
            <person name="Sanchez A."/>
            <person name="Sanders M."/>
            <person name="Subramaniam C."/>
            <person name="Tay Y."/>
            <person name="Dear P."/>
            <person name="Doerig C."/>
            <person name="Gruber A."/>
            <person name="Parkinson J."/>
            <person name="Shirley M."/>
            <person name="Wan K.L."/>
            <person name="Berriman M."/>
            <person name="Tomley F."/>
            <person name="Pain A."/>
        </authorList>
    </citation>
    <scope>NUCLEOTIDE SEQUENCE [LARGE SCALE GENOMIC DNA]</scope>
    <source>
        <strain evidence="2">Weybridge</strain>
    </source>
</reference>
<dbReference type="GeneID" id="25334758"/>
<feature type="transmembrane region" description="Helical" evidence="1">
    <location>
        <begin position="29"/>
        <end position="50"/>
    </location>
</feature>
<dbReference type="OMA" id="CWADVTH"/>
<feature type="transmembrane region" description="Helical" evidence="1">
    <location>
        <begin position="271"/>
        <end position="294"/>
    </location>
</feature>
<gene>
    <name evidence="2" type="ORF">EMWEY_00007720</name>
</gene>
<dbReference type="AlphaFoldDB" id="U6M4E2"/>
<dbReference type="OrthoDB" id="17763at2759"/>
<dbReference type="Proteomes" id="UP000030763">
    <property type="component" value="Unassembled WGS sequence"/>
</dbReference>